<reference evidence="1" key="1">
    <citation type="journal article" date="2020" name="Stud. Mycol.">
        <title>101 Dothideomycetes genomes: a test case for predicting lifestyles and emergence of pathogens.</title>
        <authorList>
            <person name="Haridas S."/>
            <person name="Albert R."/>
            <person name="Binder M."/>
            <person name="Bloem J."/>
            <person name="Labutti K."/>
            <person name="Salamov A."/>
            <person name="Andreopoulos B."/>
            <person name="Baker S."/>
            <person name="Barry K."/>
            <person name="Bills G."/>
            <person name="Bluhm B."/>
            <person name="Cannon C."/>
            <person name="Castanera R."/>
            <person name="Culley D."/>
            <person name="Daum C."/>
            <person name="Ezra D."/>
            <person name="Gonzalez J."/>
            <person name="Henrissat B."/>
            <person name="Kuo A."/>
            <person name="Liang C."/>
            <person name="Lipzen A."/>
            <person name="Lutzoni F."/>
            <person name="Magnuson J."/>
            <person name="Mondo S."/>
            <person name="Nolan M."/>
            <person name="Ohm R."/>
            <person name="Pangilinan J."/>
            <person name="Park H.-J."/>
            <person name="Ramirez L."/>
            <person name="Alfaro M."/>
            <person name="Sun H."/>
            <person name="Tritt A."/>
            <person name="Yoshinaga Y."/>
            <person name="Zwiers L.-H."/>
            <person name="Turgeon B."/>
            <person name="Goodwin S."/>
            <person name="Spatafora J."/>
            <person name="Crous P."/>
            <person name="Grigoriev I."/>
        </authorList>
    </citation>
    <scope>NUCLEOTIDE SEQUENCE</scope>
    <source>
        <strain evidence="1">CBS 122681</strain>
    </source>
</reference>
<dbReference type="PANTHER" id="PTHR38111:SF9">
    <property type="entry name" value="ZN(2)-C6 FUNGAL-TYPE DOMAIN-CONTAINING PROTEIN"/>
    <property type="match status" value="1"/>
</dbReference>
<accession>A0A6A6TG29</accession>
<dbReference type="PANTHER" id="PTHR38111">
    <property type="entry name" value="ZN(2)-C6 FUNGAL-TYPE DOMAIN-CONTAINING PROTEIN-RELATED"/>
    <property type="match status" value="1"/>
</dbReference>
<evidence type="ECO:0000313" key="1">
    <source>
        <dbReference type="EMBL" id="KAF2658850.1"/>
    </source>
</evidence>
<name>A0A6A6TG29_9PLEO</name>
<sequence length="429" mass="47719">MWWLSLGGRFIPQQSKRLCERSMETATRDSTDLQRMNIIPNTINSDAPEICIAVIVNKFLPAHEQYRSAFNSNADQVCGGWVKILPRLTDGAADGHVLSSAVRAFGATILQSSSQGESINFRFLEAYTVALGKLQVNISTHHDGFNPNLGAAILCLAMAEKMLVSFHHGSNAHFSGFSALISSCHPRMFASGILHSIYVGCRPILLFNALDTQTSTFLGRDEWKVIPFEQHAPSAMQNLITDVATLPSLLQGLDCISSLRGEMARLRALEIESGLLGVLQRLSFWKTALCTARQNQPHASNRVKDCIYPSSTSSTMPSIVEAYVSTFELICIIEVQKLRPYLENEHQVSLESSQLNATDGRISDLTSIMFQHIEESFQFDMGLHGPATAIFPLKVAYEVLRTRGERNRQQLERSRRLIAMIRQKGFSVD</sequence>
<gene>
    <name evidence="1" type="ORF">K491DRAFT_234318</name>
</gene>
<protein>
    <submittedName>
        <fullName evidence="1">Uncharacterized protein</fullName>
    </submittedName>
</protein>
<dbReference type="OrthoDB" id="4491390at2759"/>
<proteinExistence type="predicted"/>
<keyword evidence="2" id="KW-1185">Reference proteome</keyword>
<organism evidence="1 2">
    <name type="scientific">Lophiostoma macrostomum CBS 122681</name>
    <dbReference type="NCBI Taxonomy" id="1314788"/>
    <lineage>
        <taxon>Eukaryota</taxon>
        <taxon>Fungi</taxon>
        <taxon>Dikarya</taxon>
        <taxon>Ascomycota</taxon>
        <taxon>Pezizomycotina</taxon>
        <taxon>Dothideomycetes</taxon>
        <taxon>Pleosporomycetidae</taxon>
        <taxon>Pleosporales</taxon>
        <taxon>Lophiostomataceae</taxon>
        <taxon>Lophiostoma</taxon>
    </lineage>
</organism>
<dbReference type="AlphaFoldDB" id="A0A6A6TG29"/>
<dbReference type="InterPro" id="IPR053178">
    <property type="entry name" value="Osmoadaptation_assoc"/>
</dbReference>
<dbReference type="Proteomes" id="UP000799324">
    <property type="component" value="Unassembled WGS sequence"/>
</dbReference>
<dbReference type="EMBL" id="MU004311">
    <property type="protein sequence ID" value="KAF2658850.1"/>
    <property type="molecule type" value="Genomic_DNA"/>
</dbReference>
<evidence type="ECO:0000313" key="2">
    <source>
        <dbReference type="Proteomes" id="UP000799324"/>
    </source>
</evidence>